<dbReference type="InterPro" id="IPR028973">
    <property type="entry name" value="PhnB-like"/>
</dbReference>
<sequence>MQKIVTNIWYTDGAAQAAAEFYTSLFDDGRITGSIPFVEDAHGEPGTAMVVNFELAGQQFTGINGDDSAKHDHAMSLLVNCEGQDEIDRLWDAFLANGGKEIECGWIADKWGVNWQVWSTEAERYVGGPDRAGAERAVKAMYAMKKIDLQGLKDAYEGA</sequence>
<gene>
    <name evidence="2" type="ORF">SAMN05216298_3224</name>
</gene>
<dbReference type="CDD" id="cd06588">
    <property type="entry name" value="PhnB_like"/>
    <property type="match status" value="1"/>
</dbReference>
<dbReference type="EMBL" id="FNGF01000004">
    <property type="protein sequence ID" value="SDL24079.1"/>
    <property type="molecule type" value="Genomic_DNA"/>
</dbReference>
<accession>A0A1G9IFT2</accession>
<dbReference type="Pfam" id="PF06983">
    <property type="entry name" value="3-dmu-9_3-mt"/>
    <property type="match status" value="1"/>
</dbReference>
<dbReference type="PANTHER" id="PTHR33990:SF2">
    <property type="entry name" value="PHNB-LIKE DOMAIN-CONTAINING PROTEIN"/>
    <property type="match status" value="1"/>
</dbReference>
<dbReference type="OrthoDB" id="9806473at2"/>
<keyword evidence="2" id="KW-0808">Transferase</keyword>
<dbReference type="PANTHER" id="PTHR33990">
    <property type="entry name" value="PROTEIN YJDN-RELATED"/>
    <property type="match status" value="1"/>
</dbReference>
<proteinExistence type="predicted"/>
<dbReference type="STRING" id="380244.SAMN05216298_3224"/>
<dbReference type="GO" id="GO:0032259">
    <property type="term" value="P:methylation"/>
    <property type="evidence" value="ECO:0007669"/>
    <property type="project" value="UniProtKB-KW"/>
</dbReference>
<name>A0A1G9IFT2_9ACTN</name>
<keyword evidence="2" id="KW-0489">Methyltransferase</keyword>
<keyword evidence="2" id="KW-0830">Ubiquinone</keyword>
<dbReference type="Gene3D" id="3.10.180.10">
    <property type="entry name" value="2,3-Dihydroxybiphenyl 1,2-Dioxygenase, domain 1"/>
    <property type="match status" value="1"/>
</dbReference>
<dbReference type="RefSeq" id="WP_091051020.1">
    <property type="nucleotide sequence ID" value="NZ_FNGF01000004.1"/>
</dbReference>
<dbReference type="SUPFAM" id="SSF54593">
    <property type="entry name" value="Glyoxalase/Bleomycin resistance protein/Dihydroxybiphenyl dioxygenase"/>
    <property type="match status" value="1"/>
</dbReference>
<evidence type="ECO:0000259" key="1">
    <source>
        <dbReference type="Pfam" id="PF06983"/>
    </source>
</evidence>
<dbReference type="Proteomes" id="UP000198662">
    <property type="component" value="Unassembled WGS sequence"/>
</dbReference>
<feature type="domain" description="PhnB-like" evidence="1">
    <location>
        <begin position="2"/>
        <end position="117"/>
    </location>
</feature>
<organism evidence="2 3">
    <name type="scientific">Glycomyces sambucus</name>
    <dbReference type="NCBI Taxonomy" id="380244"/>
    <lineage>
        <taxon>Bacteria</taxon>
        <taxon>Bacillati</taxon>
        <taxon>Actinomycetota</taxon>
        <taxon>Actinomycetes</taxon>
        <taxon>Glycomycetales</taxon>
        <taxon>Glycomycetaceae</taxon>
        <taxon>Glycomyces</taxon>
    </lineage>
</organism>
<keyword evidence="3" id="KW-1185">Reference proteome</keyword>
<dbReference type="InterPro" id="IPR009725">
    <property type="entry name" value="3_dmu_93_MTrfase"/>
</dbReference>
<dbReference type="PIRSF" id="PIRSF021700">
    <property type="entry name" value="3_dmu_93_MTrfase"/>
    <property type="match status" value="1"/>
</dbReference>
<evidence type="ECO:0000313" key="3">
    <source>
        <dbReference type="Proteomes" id="UP000198662"/>
    </source>
</evidence>
<dbReference type="InterPro" id="IPR029068">
    <property type="entry name" value="Glyas_Bleomycin-R_OHBP_Dase"/>
</dbReference>
<evidence type="ECO:0000313" key="2">
    <source>
        <dbReference type="EMBL" id="SDL24079.1"/>
    </source>
</evidence>
<dbReference type="AlphaFoldDB" id="A0A1G9IFT2"/>
<reference evidence="3" key="1">
    <citation type="submission" date="2016-10" db="EMBL/GenBank/DDBJ databases">
        <authorList>
            <person name="Varghese N."/>
            <person name="Submissions S."/>
        </authorList>
    </citation>
    <scope>NUCLEOTIDE SEQUENCE [LARGE SCALE GENOMIC DNA]</scope>
    <source>
        <strain evidence="3">CGMCC 4.3147</strain>
    </source>
</reference>
<dbReference type="GO" id="GO:0008168">
    <property type="term" value="F:methyltransferase activity"/>
    <property type="evidence" value="ECO:0007669"/>
    <property type="project" value="UniProtKB-KW"/>
</dbReference>
<protein>
    <submittedName>
        <fullName evidence="2">Glyoxalase superfamily enzyme, possibly 3-demethylubiquinone-9 3-methyltransferase</fullName>
    </submittedName>
</protein>